<evidence type="ECO:0000256" key="3">
    <source>
        <dbReference type="SAM" id="MobiDB-lite"/>
    </source>
</evidence>
<dbReference type="AlphaFoldDB" id="A0A9D3YMR2"/>
<dbReference type="PANTHER" id="PTHR23095:SF46">
    <property type="entry name" value="GAG PROTEIN"/>
    <property type="match status" value="1"/>
</dbReference>
<dbReference type="InterPro" id="IPR026523">
    <property type="entry name" value="PNMA"/>
</dbReference>
<keyword evidence="1" id="KW-0479">Metal-binding</keyword>
<dbReference type="PANTHER" id="PTHR23095">
    <property type="entry name" value="PARANEOPLASTIC ANTIGEN"/>
    <property type="match status" value="1"/>
</dbReference>
<comment type="caution">
    <text evidence="5">The sequence shown here is derived from an EMBL/GenBank/DDBJ whole genome shotgun (WGS) entry which is preliminary data.</text>
</comment>
<organism evidence="5 6">
    <name type="scientific">Dreissena polymorpha</name>
    <name type="common">Zebra mussel</name>
    <name type="synonym">Mytilus polymorpha</name>
    <dbReference type="NCBI Taxonomy" id="45954"/>
    <lineage>
        <taxon>Eukaryota</taxon>
        <taxon>Metazoa</taxon>
        <taxon>Spiralia</taxon>
        <taxon>Lophotrochozoa</taxon>
        <taxon>Mollusca</taxon>
        <taxon>Bivalvia</taxon>
        <taxon>Autobranchia</taxon>
        <taxon>Heteroconchia</taxon>
        <taxon>Euheterodonta</taxon>
        <taxon>Imparidentia</taxon>
        <taxon>Neoheterodontei</taxon>
        <taxon>Myida</taxon>
        <taxon>Dreissenoidea</taxon>
        <taxon>Dreissenidae</taxon>
        <taxon>Dreissena</taxon>
    </lineage>
</organism>
<feature type="coiled-coil region" evidence="2">
    <location>
        <begin position="244"/>
        <end position="301"/>
    </location>
</feature>
<dbReference type="EMBL" id="JAIWYP010000015">
    <property type="protein sequence ID" value="KAH3701660.1"/>
    <property type="molecule type" value="Genomic_DNA"/>
</dbReference>
<dbReference type="PROSITE" id="PS50158">
    <property type="entry name" value="ZF_CCHC"/>
    <property type="match status" value="1"/>
</dbReference>
<evidence type="ECO:0000259" key="4">
    <source>
        <dbReference type="PROSITE" id="PS50158"/>
    </source>
</evidence>
<reference evidence="5" key="2">
    <citation type="submission" date="2020-11" db="EMBL/GenBank/DDBJ databases">
        <authorList>
            <person name="McCartney M.A."/>
            <person name="Auch B."/>
            <person name="Kono T."/>
            <person name="Mallez S."/>
            <person name="Becker A."/>
            <person name="Gohl D.M."/>
            <person name="Silverstein K.A.T."/>
            <person name="Koren S."/>
            <person name="Bechman K.B."/>
            <person name="Herman A."/>
            <person name="Abrahante J.E."/>
            <person name="Garbe J."/>
        </authorList>
    </citation>
    <scope>NUCLEOTIDE SEQUENCE</scope>
    <source>
        <strain evidence="5">Duluth1</strain>
        <tissue evidence="5">Whole animal</tissue>
    </source>
</reference>
<dbReference type="Pfam" id="PF00098">
    <property type="entry name" value="zf-CCHC"/>
    <property type="match status" value="1"/>
</dbReference>
<dbReference type="InterPro" id="IPR048270">
    <property type="entry name" value="PNMA_C"/>
</dbReference>
<dbReference type="Proteomes" id="UP000828390">
    <property type="component" value="Unassembled WGS sequence"/>
</dbReference>
<evidence type="ECO:0000256" key="1">
    <source>
        <dbReference type="PROSITE-ProRule" id="PRU00047"/>
    </source>
</evidence>
<keyword evidence="1" id="KW-0862">Zinc</keyword>
<evidence type="ECO:0000313" key="5">
    <source>
        <dbReference type="EMBL" id="KAH3701660.1"/>
    </source>
</evidence>
<dbReference type="SUPFAM" id="SSF57756">
    <property type="entry name" value="Retrovirus zinc finger-like domains"/>
    <property type="match status" value="1"/>
</dbReference>
<gene>
    <name evidence="5" type="ORF">DPMN_076650</name>
</gene>
<keyword evidence="6" id="KW-1185">Reference proteome</keyword>
<reference evidence="5" key="1">
    <citation type="journal article" date="2019" name="bioRxiv">
        <title>The Genome of the Zebra Mussel, Dreissena polymorpha: A Resource for Invasive Species Research.</title>
        <authorList>
            <person name="McCartney M.A."/>
            <person name="Auch B."/>
            <person name="Kono T."/>
            <person name="Mallez S."/>
            <person name="Zhang Y."/>
            <person name="Obille A."/>
            <person name="Becker A."/>
            <person name="Abrahante J.E."/>
            <person name="Garbe J."/>
            <person name="Badalamenti J.P."/>
            <person name="Herman A."/>
            <person name="Mangelson H."/>
            <person name="Liachko I."/>
            <person name="Sullivan S."/>
            <person name="Sone E.D."/>
            <person name="Koren S."/>
            <person name="Silverstein K.A.T."/>
            <person name="Beckman K.B."/>
            <person name="Gohl D.M."/>
        </authorList>
    </citation>
    <scope>NUCLEOTIDE SEQUENCE</scope>
    <source>
        <strain evidence="5">Duluth1</strain>
        <tissue evidence="5">Whole animal</tissue>
    </source>
</reference>
<dbReference type="Pfam" id="PF14893">
    <property type="entry name" value="PNMA"/>
    <property type="match status" value="1"/>
</dbReference>
<dbReference type="SMART" id="SM00343">
    <property type="entry name" value="ZnF_C2HC"/>
    <property type="match status" value="1"/>
</dbReference>
<dbReference type="Gene3D" id="4.10.60.10">
    <property type="entry name" value="Zinc finger, CCHC-type"/>
    <property type="match status" value="1"/>
</dbReference>
<evidence type="ECO:0000313" key="6">
    <source>
        <dbReference type="Proteomes" id="UP000828390"/>
    </source>
</evidence>
<keyword evidence="2" id="KW-0175">Coiled coil</keyword>
<keyword evidence="1" id="KW-0863">Zinc-finger</keyword>
<dbReference type="GO" id="GO:0003676">
    <property type="term" value="F:nucleic acid binding"/>
    <property type="evidence" value="ECO:0007669"/>
    <property type="project" value="InterPro"/>
</dbReference>
<sequence length="375" mass="43164">MTSRSHEEEDSDKSGLASGGCEQERTLTTKEQKLLDALRELNMDPQTESGEDIGLFVRRLSKKTDEERKPRVSPFEYSMPRFSSYPETGTYHFPKLSAFSGEDNKGEATWDAFRYEIHALLTEGTFTEKQIMLGLRRSMKGTAGDILRRLGPGASLHKVLKKLESTYGNIESQESVMRKFYSCTQGAEEVTAYASRLEDLFARAIELKAIKRGNDEILKQVLFQGLKLDLKHIAQYKYDTIDDYDRFKIELRRLEKDLQMTDKKRTCNVAQKPEKEEKSEINELKAMVHELNRRIEDLQKGNNNPNYYVGRGIRRGRFQQPPLQRGGRGMYRPSRPLGSNNFRGPCYACGDRGHFARDCPNDMQKGKYGNRNLKE</sequence>
<accession>A0A9D3YMR2</accession>
<dbReference type="InterPro" id="IPR001878">
    <property type="entry name" value="Znf_CCHC"/>
</dbReference>
<dbReference type="GO" id="GO:0008270">
    <property type="term" value="F:zinc ion binding"/>
    <property type="evidence" value="ECO:0007669"/>
    <property type="project" value="UniProtKB-KW"/>
</dbReference>
<feature type="domain" description="CCHC-type" evidence="4">
    <location>
        <begin position="346"/>
        <end position="361"/>
    </location>
</feature>
<protein>
    <recommendedName>
        <fullName evidence="4">CCHC-type domain-containing protein</fullName>
    </recommendedName>
</protein>
<evidence type="ECO:0000256" key="2">
    <source>
        <dbReference type="SAM" id="Coils"/>
    </source>
</evidence>
<proteinExistence type="predicted"/>
<dbReference type="InterPro" id="IPR036875">
    <property type="entry name" value="Znf_CCHC_sf"/>
</dbReference>
<feature type="region of interest" description="Disordered" evidence="3">
    <location>
        <begin position="1"/>
        <end position="28"/>
    </location>
</feature>
<name>A0A9D3YMR2_DREPO</name>